<dbReference type="InterPro" id="IPR011051">
    <property type="entry name" value="RmlC_Cupin_sf"/>
</dbReference>
<dbReference type="Pfam" id="PF12833">
    <property type="entry name" value="HTH_18"/>
    <property type="match status" value="1"/>
</dbReference>
<dbReference type="PROSITE" id="PS01124">
    <property type="entry name" value="HTH_ARAC_FAMILY_2"/>
    <property type="match status" value="1"/>
</dbReference>
<gene>
    <name evidence="5" type="ORF">C6Y40_01270</name>
</gene>
<dbReference type="Gene3D" id="1.10.10.60">
    <property type="entry name" value="Homeodomain-like"/>
    <property type="match status" value="1"/>
</dbReference>
<dbReference type="AlphaFoldDB" id="A0A2S9VG29"/>
<keyword evidence="6" id="KW-1185">Reference proteome</keyword>
<dbReference type="RefSeq" id="WP_105932958.1">
    <property type="nucleotide sequence ID" value="NZ_PVNP01000011.1"/>
</dbReference>
<dbReference type="PANTHER" id="PTHR43280:SF32">
    <property type="entry name" value="TRANSCRIPTIONAL REGULATORY PROTEIN"/>
    <property type="match status" value="1"/>
</dbReference>
<dbReference type="SUPFAM" id="SSF46689">
    <property type="entry name" value="Homeodomain-like"/>
    <property type="match status" value="1"/>
</dbReference>
<keyword evidence="2" id="KW-0238">DNA-binding</keyword>
<dbReference type="Proteomes" id="UP000238949">
    <property type="component" value="Unassembled WGS sequence"/>
</dbReference>
<dbReference type="EMBL" id="PVNP01000011">
    <property type="protein sequence ID" value="PRO75399.1"/>
    <property type="molecule type" value="Genomic_DNA"/>
</dbReference>
<accession>A0A2S9VG29</accession>
<comment type="caution">
    <text evidence="5">The sequence shown here is derived from an EMBL/GenBank/DDBJ whole genome shotgun (WGS) entry which is preliminary data.</text>
</comment>
<evidence type="ECO:0000256" key="3">
    <source>
        <dbReference type="ARBA" id="ARBA00023163"/>
    </source>
</evidence>
<organism evidence="5 6">
    <name type="scientific">Alteromonas alba</name>
    <dbReference type="NCBI Taxonomy" id="2079529"/>
    <lineage>
        <taxon>Bacteria</taxon>
        <taxon>Pseudomonadati</taxon>
        <taxon>Pseudomonadota</taxon>
        <taxon>Gammaproteobacteria</taxon>
        <taxon>Alteromonadales</taxon>
        <taxon>Alteromonadaceae</taxon>
        <taxon>Alteromonas/Salinimonas group</taxon>
        <taxon>Alteromonas</taxon>
    </lineage>
</organism>
<dbReference type="InterPro" id="IPR009057">
    <property type="entry name" value="Homeodomain-like_sf"/>
</dbReference>
<dbReference type="InterPro" id="IPR014710">
    <property type="entry name" value="RmlC-like_jellyroll"/>
</dbReference>
<dbReference type="Pfam" id="PF02311">
    <property type="entry name" value="AraC_binding"/>
    <property type="match status" value="1"/>
</dbReference>
<evidence type="ECO:0000313" key="5">
    <source>
        <dbReference type="EMBL" id="PRO75399.1"/>
    </source>
</evidence>
<evidence type="ECO:0000256" key="2">
    <source>
        <dbReference type="ARBA" id="ARBA00023125"/>
    </source>
</evidence>
<keyword evidence="1" id="KW-0805">Transcription regulation</keyword>
<dbReference type="GO" id="GO:0043565">
    <property type="term" value="F:sequence-specific DNA binding"/>
    <property type="evidence" value="ECO:0007669"/>
    <property type="project" value="InterPro"/>
</dbReference>
<reference evidence="6" key="1">
    <citation type="journal article" date="2020" name="Int. J. Syst. Evol. Microbiol.">
        <title>Alteromonas alba sp. nov., a marine bacterium isolated from the seawater of the West Pacific Ocean.</title>
        <authorList>
            <person name="Sun C."/>
            <person name="Wu Y.-H."/>
            <person name="Xamxidin M."/>
            <person name="Cheng H."/>
            <person name="Xu X.-W."/>
        </authorList>
    </citation>
    <scope>NUCLEOTIDE SEQUENCE [LARGE SCALE GENOMIC DNA]</scope>
    <source>
        <strain evidence="6">190</strain>
    </source>
</reference>
<dbReference type="Gene3D" id="2.60.120.10">
    <property type="entry name" value="Jelly Rolls"/>
    <property type="match status" value="1"/>
</dbReference>
<keyword evidence="3" id="KW-0804">Transcription</keyword>
<evidence type="ECO:0000259" key="4">
    <source>
        <dbReference type="PROSITE" id="PS01124"/>
    </source>
</evidence>
<dbReference type="CDD" id="cd06999">
    <property type="entry name" value="cupin_HpaA-like_N"/>
    <property type="match status" value="1"/>
</dbReference>
<dbReference type="OrthoDB" id="9814125at2"/>
<feature type="domain" description="HTH araC/xylS-type" evidence="4">
    <location>
        <begin position="194"/>
        <end position="292"/>
    </location>
</feature>
<protein>
    <recommendedName>
        <fullName evidence="4">HTH araC/xylS-type domain-containing protein</fullName>
    </recommendedName>
</protein>
<sequence length="295" mass="34267">MTTTQKQIPFYDLYGESFMRMQPDFVHLEDIQSRSADLGWEIKPHRHANLAQIICAFDSQWQVQLDDEVHNLSGNWVVTLPPGVVHGFHFAPNTKGFVLSINADVIANMEMGEDVSAFNQLVWLPQTIEFRSARQAERYFSYLMMLADEMHISDPGASTTIRMLLKLLFITIARQRQLDAVQSGPSGRENRILLGFRELIDKHYQDHMTIDEYAEKLFVSVSTLSRICRQQLSQTPKRLVHQRLISEARRRLIYTRQTLDEIALTLGFKDTGYFCRFFKQMEGTTAGEFRQQKRK</sequence>
<evidence type="ECO:0000313" key="6">
    <source>
        <dbReference type="Proteomes" id="UP000238949"/>
    </source>
</evidence>
<dbReference type="InterPro" id="IPR003313">
    <property type="entry name" value="AraC-bd"/>
</dbReference>
<dbReference type="InterPro" id="IPR047264">
    <property type="entry name" value="Cupin_HpaA-like_N"/>
</dbReference>
<dbReference type="InterPro" id="IPR018060">
    <property type="entry name" value="HTH_AraC"/>
</dbReference>
<name>A0A2S9VG29_9ALTE</name>
<evidence type="ECO:0000256" key="1">
    <source>
        <dbReference type="ARBA" id="ARBA00023015"/>
    </source>
</evidence>
<dbReference type="GO" id="GO:0003700">
    <property type="term" value="F:DNA-binding transcription factor activity"/>
    <property type="evidence" value="ECO:0007669"/>
    <property type="project" value="InterPro"/>
</dbReference>
<dbReference type="SUPFAM" id="SSF51182">
    <property type="entry name" value="RmlC-like cupins"/>
    <property type="match status" value="1"/>
</dbReference>
<dbReference type="PANTHER" id="PTHR43280">
    <property type="entry name" value="ARAC-FAMILY TRANSCRIPTIONAL REGULATOR"/>
    <property type="match status" value="1"/>
</dbReference>
<proteinExistence type="predicted"/>
<dbReference type="SMART" id="SM00342">
    <property type="entry name" value="HTH_ARAC"/>
    <property type="match status" value="1"/>
</dbReference>